<evidence type="ECO:0000313" key="2">
    <source>
        <dbReference type="Proteomes" id="UP000002316"/>
    </source>
</evidence>
<organism evidence="1 2">
    <name type="scientific">Trypanosoma brucei gambiense (strain MHOM/CI/86/DAL972)</name>
    <dbReference type="NCBI Taxonomy" id="679716"/>
    <lineage>
        <taxon>Eukaryota</taxon>
        <taxon>Discoba</taxon>
        <taxon>Euglenozoa</taxon>
        <taxon>Kinetoplastea</taxon>
        <taxon>Metakinetoplastina</taxon>
        <taxon>Trypanosomatida</taxon>
        <taxon>Trypanosomatidae</taxon>
        <taxon>Trypanosoma</taxon>
    </lineage>
</organism>
<accession>C9ZN55</accession>
<gene>
    <name evidence="1" type="ORF">TbgDal_IV4080</name>
</gene>
<dbReference type="KEGG" id="tbg:TbgDal_IV4080"/>
<proteinExistence type="predicted"/>
<dbReference type="Proteomes" id="UP000002316">
    <property type="component" value="Chromosome 4"/>
</dbReference>
<dbReference type="RefSeq" id="XP_011772997.1">
    <property type="nucleotide sequence ID" value="XM_011774695.1"/>
</dbReference>
<reference evidence="2" key="1">
    <citation type="journal article" date="2010" name="PLoS Negl. Trop. Dis.">
        <title>The genome sequence of Trypanosoma brucei gambiense, causative agent of chronic human african trypanosomiasis.</title>
        <authorList>
            <person name="Jackson A.P."/>
            <person name="Sanders M."/>
            <person name="Berry A."/>
            <person name="McQuillan J."/>
            <person name="Aslett M.A."/>
            <person name="Quail M.A."/>
            <person name="Chukualim B."/>
            <person name="Capewell P."/>
            <person name="MacLeod A."/>
            <person name="Melville S.E."/>
            <person name="Gibson W."/>
            <person name="Barry J.D."/>
            <person name="Berriman M."/>
            <person name="Hertz-Fowler C."/>
        </authorList>
    </citation>
    <scope>NUCLEOTIDE SEQUENCE [LARGE SCALE GENOMIC DNA]</scope>
    <source>
        <strain evidence="2">MHOM/CI/86/DAL972</strain>
    </source>
</reference>
<evidence type="ECO:0000313" key="1">
    <source>
        <dbReference type="EMBL" id="CBH10709.1"/>
    </source>
</evidence>
<dbReference type="AlphaFoldDB" id="C9ZN55"/>
<sequence>MSPSAYILHPVRMIHTLRYMEMQSPLVMISDNINEEFSWRLHHRANSSHFVSFRYSSTDKKEQTIDKLNIISLPQHDRENLWLFSHFFSHVFFFCDNSDPKLAHSDVHDRDT</sequence>
<dbReference type="GeneID" id="23859849"/>
<name>C9ZN55_TRYB9</name>
<protein>
    <submittedName>
        <fullName evidence="1">Uncharacterized protein</fullName>
    </submittedName>
</protein>
<dbReference type="EMBL" id="FN554967">
    <property type="protein sequence ID" value="CBH10709.1"/>
    <property type="molecule type" value="Genomic_DNA"/>
</dbReference>